<accession>A0A9J7ISC4</accession>
<feature type="signal peptide" evidence="1">
    <location>
        <begin position="1"/>
        <end position="18"/>
    </location>
</feature>
<gene>
    <name evidence="3" type="primary">LOC111356152</name>
</gene>
<dbReference type="RefSeq" id="XP_022826183.1">
    <property type="nucleotide sequence ID" value="XM_022970415.1"/>
</dbReference>
<dbReference type="Proteomes" id="UP000301870">
    <property type="component" value="Chromosome 22"/>
</dbReference>
<sequence>MFWKYSIFICVLLVLINGDPITISPSTSTTLSTLNFDSLKQNMAELRECIDNSLASAAGDVSVNHLQPLFSVIGDQINRFSKAYDELTGVKKV</sequence>
<protein>
    <submittedName>
        <fullName evidence="3">Uncharacterized protein LOC111356152</fullName>
    </submittedName>
</protein>
<dbReference type="GeneID" id="111356152"/>
<reference evidence="3" key="1">
    <citation type="submission" date="2025-08" db="UniProtKB">
        <authorList>
            <consortium name="RefSeq"/>
        </authorList>
    </citation>
    <scope>IDENTIFICATION</scope>
    <source>
        <strain evidence="3">Ishihara</strain>
        <tissue evidence="3">Whole body</tissue>
    </source>
</reference>
<dbReference type="AlphaFoldDB" id="A0A9J7ISC4"/>
<evidence type="ECO:0000313" key="2">
    <source>
        <dbReference type="Proteomes" id="UP000301870"/>
    </source>
</evidence>
<dbReference type="KEGG" id="sliu:111356152"/>
<organism evidence="2 3">
    <name type="scientific">Spodoptera litura</name>
    <name type="common">Asian cotton leafworm</name>
    <dbReference type="NCBI Taxonomy" id="69820"/>
    <lineage>
        <taxon>Eukaryota</taxon>
        <taxon>Metazoa</taxon>
        <taxon>Ecdysozoa</taxon>
        <taxon>Arthropoda</taxon>
        <taxon>Hexapoda</taxon>
        <taxon>Insecta</taxon>
        <taxon>Pterygota</taxon>
        <taxon>Neoptera</taxon>
        <taxon>Endopterygota</taxon>
        <taxon>Lepidoptera</taxon>
        <taxon>Glossata</taxon>
        <taxon>Ditrysia</taxon>
        <taxon>Noctuoidea</taxon>
        <taxon>Noctuidae</taxon>
        <taxon>Amphipyrinae</taxon>
        <taxon>Spodoptera</taxon>
    </lineage>
</organism>
<proteinExistence type="predicted"/>
<evidence type="ECO:0000313" key="3">
    <source>
        <dbReference type="RefSeq" id="XP_022826183.1"/>
    </source>
</evidence>
<dbReference type="OrthoDB" id="6878635at2759"/>
<feature type="chain" id="PRO_5039949208" evidence="1">
    <location>
        <begin position="19"/>
        <end position="93"/>
    </location>
</feature>
<keyword evidence="2" id="KW-1185">Reference proteome</keyword>
<keyword evidence="1" id="KW-0732">Signal</keyword>
<evidence type="ECO:0000256" key="1">
    <source>
        <dbReference type="SAM" id="SignalP"/>
    </source>
</evidence>
<name>A0A9J7ISC4_SPOLT</name>